<name>A0A434A6A7_9FLAO</name>
<gene>
    <name evidence="1" type="ORF">D0817_14725</name>
</gene>
<dbReference type="Gene3D" id="3.60.15.10">
    <property type="entry name" value="Ribonuclease Z/Hydroxyacylglutathione hydrolase-like"/>
    <property type="match status" value="1"/>
</dbReference>
<evidence type="ECO:0000313" key="1">
    <source>
        <dbReference type="EMBL" id="RUT69867.1"/>
    </source>
</evidence>
<sequence>MAYTGSRHTFDSQYVLIKSNADKIIIASDNVFTYYNLEHLKSAPTHATFNTEGYVNAMIRMKTLVSDIKFIIPGHDNILFSRFPKISENIIRIK</sequence>
<evidence type="ECO:0000313" key="2">
    <source>
        <dbReference type="Proteomes" id="UP000288102"/>
    </source>
</evidence>
<dbReference type="Proteomes" id="UP000288102">
    <property type="component" value="Unassembled WGS sequence"/>
</dbReference>
<dbReference type="EMBL" id="QWDM01000008">
    <property type="protein sequence ID" value="RUT69867.1"/>
    <property type="molecule type" value="Genomic_DNA"/>
</dbReference>
<comment type="caution">
    <text evidence="1">The sequence shown here is derived from an EMBL/GenBank/DDBJ whole genome shotgun (WGS) entry which is preliminary data.</text>
</comment>
<dbReference type="SUPFAM" id="SSF56281">
    <property type="entry name" value="Metallo-hydrolase/oxidoreductase"/>
    <property type="match status" value="1"/>
</dbReference>
<keyword evidence="2" id="KW-1185">Reference proteome</keyword>
<dbReference type="AlphaFoldDB" id="A0A434A6A7"/>
<reference evidence="2" key="1">
    <citation type="journal article" date="2019" name="Syst. Appl. Microbiol.">
        <title>Flavobacterium circumlabens sp. nov. and Flavobacterium cupreum sp. nov., two psychrotrophic species isolated from Antarctic environmental samples.</title>
        <authorList>
            <person name="Kralova S."/>
            <person name="Busse H.-J."/>
            <person name="Svec P."/>
            <person name="Maslanova I."/>
            <person name="Stankova E."/>
            <person name="Bartak M."/>
            <person name="Sedlacek I."/>
        </authorList>
    </citation>
    <scope>NUCLEOTIDE SEQUENCE [LARGE SCALE GENOMIC DNA]</scope>
    <source>
        <strain evidence="2">CCM 8825</strain>
    </source>
</reference>
<evidence type="ECO:0008006" key="3">
    <source>
        <dbReference type="Google" id="ProtNLM"/>
    </source>
</evidence>
<protein>
    <recommendedName>
        <fullName evidence="3">MBL fold metallo-hydrolase</fullName>
    </recommendedName>
</protein>
<accession>A0A434A6A7</accession>
<proteinExistence type="predicted"/>
<organism evidence="1 2">
    <name type="scientific">Flavobacterium cupreum</name>
    <dbReference type="NCBI Taxonomy" id="2133766"/>
    <lineage>
        <taxon>Bacteria</taxon>
        <taxon>Pseudomonadati</taxon>
        <taxon>Bacteroidota</taxon>
        <taxon>Flavobacteriia</taxon>
        <taxon>Flavobacteriales</taxon>
        <taxon>Flavobacteriaceae</taxon>
        <taxon>Flavobacterium</taxon>
    </lineage>
</organism>
<dbReference type="InterPro" id="IPR036866">
    <property type="entry name" value="RibonucZ/Hydroxyglut_hydro"/>
</dbReference>